<evidence type="ECO:0000256" key="12">
    <source>
        <dbReference type="ARBA" id="ARBA00049902"/>
    </source>
</evidence>
<keyword evidence="13" id="KW-1133">Transmembrane helix</keyword>
<protein>
    <recommendedName>
        <fullName evidence="11">peptidoglycan glycosyltransferase</fullName>
        <ecNumber evidence="11">2.4.99.28</ecNumber>
    </recommendedName>
</protein>
<dbReference type="EMBL" id="UINC01067254">
    <property type="protein sequence ID" value="SVB98747.1"/>
    <property type="molecule type" value="Genomic_DNA"/>
</dbReference>
<keyword evidence="9" id="KW-0511">Multifunctional enzyme</keyword>
<evidence type="ECO:0000256" key="9">
    <source>
        <dbReference type="ARBA" id="ARBA00023268"/>
    </source>
</evidence>
<dbReference type="InterPro" id="IPR001264">
    <property type="entry name" value="Glyco_trans_51"/>
</dbReference>
<dbReference type="Gene3D" id="1.10.3810.10">
    <property type="entry name" value="Biosynthetic peptidoglycan transglycosylase-like"/>
    <property type="match status" value="1"/>
</dbReference>
<dbReference type="InterPro" id="IPR050396">
    <property type="entry name" value="Glycosyltr_51/Transpeptidase"/>
</dbReference>
<dbReference type="GO" id="GO:0016787">
    <property type="term" value="F:hydrolase activity"/>
    <property type="evidence" value="ECO:0007669"/>
    <property type="project" value="UniProtKB-KW"/>
</dbReference>
<dbReference type="EC" id="2.4.99.28" evidence="11"/>
<evidence type="ECO:0000259" key="14">
    <source>
        <dbReference type="Pfam" id="PF00912"/>
    </source>
</evidence>
<keyword evidence="6" id="KW-0133">Cell shape</keyword>
<keyword evidence="13" id="KW-0812">Transmembrane</keyword>
<dbReference type="InterPro" id="IPR023346">
    <property type="entry name" value="Lysozyme-like_dom_sf"/>
</dbReference>
<evidence type="ECO:0000256" key="13">
    <source>
        <dbReference type="SAM" id="Phobius"/>
    </source>
</evidence>
<evidence type="ECO:0000256" key="10">
    <source>
        <dbReference type="ARBA" id="ARBA00023316"/>
    </source>
</evidence>
<dbReference type="SUPFAM" id="SSF53955">
    <property type="entry name" value="Lysozyme-like"/>
    <property type="match status" value="1"/>
</dbReference>
<feature type="transmembrane region" description="Helical" evidence="13">
    <location>
        <begin position="18"/>
        <end position="36"/>
    </location>
</feature>
<dbReference type="PANTHER" id="PTHR32282">
    <property type="entry name" value="BINDING PROTEIN TRANSPEPTIDASE, PUTATIVE-RELATED"/>
    <property type="match status" value="1"/>
</dbReference>
<evidence type="ECO:0000256" key="2">
    <source>
        <dbReference type="ARBA" id="ARBA00022475"/>
    </source>
</evidence>
<evidence type="ECO:0000256" key="4">
    <source>
        <dbReference type="ARBA" id="ARBA00022679"/>
    </source>
</evidence>
<keyword evidence="2" id="KW-1003">Cell membrane</keyword>
<dbReference type="GO" id="GO:0030288">
    <property type="term" value="C:outer membrane-bounded periplasmic space"/>
    <property type="evidence" value="ECO:0007669"/>
    <property type="project" value="TreeGrafter"/>
</dbReference>
<proteinExistence type="predicted"/>
<accession>A0A382IHM5</accession>
<feature type="non-terminal residue" evidence="15">
    <location>
        <position position="226"/>
    </location>
</feature>
<evidence type="ECO:0000256" key="3">
    <source>
        <dbReference type="ARBA" id="ARBA00022676"/>
    </source>
</evidence>
<dbReference type="Pfam" id="PF00912">
    <property type="entry name" value="Transgly"/>
    <property type="match status" value="1"/>
</dbReference>
<keyword evidence="10" id="KW-0961">Cell wall biogenesis/degradation</keyword>
<evidence type="ECO:0000256" key="6">
    <source>
        <dbReference type="ARBA" id="ARBA00022960"/>
    </source>
</evidence>
<comment type="catalytic activity">
    <reaction evidence="12">
        <text>[GlcNAc-(1-&gt;4)-Mur2Ac(oyl-L-Ala-gamma-D-Glu-L-Lys-D-Ala-D-Ala)](n)-di-trans,octa-cis-undecaprenyl diphosphate + beta-D-GlcNAc-(1-&gt;4)-Mur2Ac(oyl-L-Ala-gamma-D-Glu-L-Lys-D-Ala-D-Ala)-di-trans,octa-cis-undecaprenyl diphosphate = [GlcNAc-(1-&gt;4)-Mur2Ac(oyl-L-Ala-gamma-D-Glu-L-Lys-D-Ala-D-Ala)](n+1)-di-trans,octa-cis-undecaprenyl diphosphate + di-trans,octa-cis-undecaprenyl diphosphate + H(+)</text>
        <dbReference type="Rhea" id="RHEA:23708"/>
        <dbReference type="Rhea" id="RHEA-COMP:9602"/>
        <dbReference type="Rhea" id="RHEA-COMP:9603"/>
        <dbReference type="ChEBI" id="CHEBI:15378"/>
        <dbReference type="ChEBI" id="CHEBI:58405"/>
        <dbReference type="ChEBI" id="CHEBI:60033"/>
        <dbReference type="ChEBI" id="CHEBI:78435"/>
        <dbReference type="EC" id="2.4.99.28"/>
    </reaction>
</comment>
<sequence>MAIKLSIKNILPYLKRSVILAISGLVIIIIYIFYLSQDLPSLDQLENYDPDLVTRIYSMDGKILDELYLEKRIFVGLDDIPNNMKNAVIASEDRRFYNHWGIDSRSILRAIVINIISLGYEQGFSSLTQQVARTLYDTIGFKKTIIRKIKEIITAIQIERTYTKDEILEMYLNNVHFGHGTYGVQAAAKRYFGKDAGLLNLGESAMLVGILPAPARYSPVRHPERA</sequence>
<dbReference type="GO" id="GO:0009252">
    <property type="term" value="P:peptidoglycan biosynthetic process"/>
    <property type="evidence" value="ECO:0007669"/>
    <property type="project" value="UniProtKB-KW"/>
</dbReference>
<gene>
    <name evidence="15" type="ORF">METZ01_LOCUS251601</name>
</gene>
<reference evidence="15" key="1">
    <citation type="submission" date="2018-05" db="EMBL/GenBank/DDBJ databases">
        <authorList>
            <person name="Lanie J.A."/>
            <person name="Ng W.-L."/>
            <person name="Kazmierczak K.M."/>
            <person name="Andrzejewski T.M."/>
            <person name="Davidsen T.M."/>
            <person name="Wayne K.J."/>
            <person name="Tettelin H."/>
            <person name="Glass J.I."/>
            <person name="Rusch D."/>
            <person name="Podicherti R."/>
            <person name="Tsui H.-C.T."/>
            <person name="Winkler M.E."/>
        </authorList>
    </citation>
    <scope>NUCLEOTIDE SEQUENCE</scope>
</reference>
<dbReference type="GO" id="GO:0005886">
    <property type="term" value="C:plasma membrane"/>
    <property type="evidence" value="ECO:0007669"/>
    <property type="project" value="UniProtKB-SubCell"/>
</dbReference>
<evidence type="ECO:0000256" key="5">
    <source>
        <dbReference type="ARBA" id="ARBA00022801"/>
    </source>
</evidence>
<dbReference type="InterPro" id="IPR036950">
    <property type="entry name" value="PBP_transglycosylase"/>
</dbReference>
<evidence type="ECO:0000313" key="15">
    <source>
        <dbReference type="EMBL" id="SVB98747.1"/>
    </source>
</evidence>
<comment type="subcellular location">
    <subcellularLocation>
        <location evidence="1">Cell membrane</location>
    </subcellularLocation>
</comment>
<evidence type="ECO:0000256" key="11">
    <source>
        <dbReference type="ARBA" id="ARBA00044770"/>
    </source>
</evidence>
<dbReference type="GO" id="GO:0071555">
    <property type="term" value="P:cell wall organization"/>
    <property type="evidence" value="ECO:0007669"/>
    <property type="project" value="UniProtKB-KW"/>
</dbReference>
<keyword evidence="4" id="KW-0808">Transferase</keyword>
<name>A0A382IHM5_9ZZZZ</name>
<evidence type="ECO:0000256" key="7">
    <source>
        <dbReference type="ARBA" id="ARBA00022984"/>
    </source>
</evidence>
<dbReference type="GO" id="GO:0008955">
    <property type="term" value="F:peptidoglycan glycosyltransferase activity"/>
    <property type="evidence" value="ECO:0007669"/>
    <property type="project" value="UniProtKB-EC"/>
</dbReference>
<dbReference type="GO" id="GO:0008360">
    <property type="term" value="P:regulation of cell shape"/>
    <property type="evidence" value="ECO:0007669"/>
    <property type="project" value="UniProtKB-KW"/>
</dbReference>
<dbReference type="FunFam" id="1.10.3810.10:FF:000001">
    <property type="entry name" value="Penicillin-binding protein 1A"/>
    <property type="match status" value="1"/>
</dbReference>
<dbReference type="AlphaFoldDB" id="A0A382IHM5"/>
<evidence type="ECO:0000256" key="1">
    <source>
        <dbReference type="ARBA" id="ARBA00004236"/>
    </source>
</evidence>
<evidence type="ECO:0000256" key="8">
    <source>
        <dbReference type="ARBA" id="ARBA00023136"/>
    </source>
</evidence>
<organism evidence="15">
    <name type="scientific">marine metagenome</name>
    <dbReference type="NCBI Taxonomy" id="408172"/>
    <lineage>
        <taxon>unclassified sequences</taxon>
        <taxon>metagenomes</taxon>
        <taxon>ecological metagenomes</taxon>
    </lineage>
</organism>
<keyword evidence="3" id="KW-0328">Glycosyltransferase</keyword>
<feature type="domain" description="Glycosyl transferase family 51" evidence="14">
    <location>
        <begin position="61"/>
        <end position="226"/>
    </location>
</feature>
<keyword evidence="7" id="KW-0573">Peptidoglycan synthesis</keyword>
<keyword evidence="8 13" id="KW-0472">Membrane</keyword>
<dbReference type="PANTHER" id="PTHR32282:SF11">
    <property type="entry name" value="PENICILLIN-BINDING PROTEIN 1B"/>
    <property type="match status" value="1"/>
</dbReference>
<keyword evidence="5" id="KW-0378">Hydrolase</keyword>